<organism evidence="2 3">
    <name type="scientific">Roseibium polysiphoniae</name>
    <dbReference type="NCBI Taxonomy" id="2571221"/>
    <lineage>
        <taxon>Bacteria</taxon>
        <taxon>Pseudomonadati</taxon>
        <taxon>Pseudomonadota</taxon>
        <taxon>Alphaproteobacteria</taxon>
        <taxon>Hyphomicrobiales</taxon>
        <taxon>Stappiaceae</taxon>
        <taxon>Roseibium</taxon>
    </lineage>
</organism>
<protein>
    <submittedName>
        <fullName evidence="2">Uncharacterized protein</fullName>
    </submittedName>
</protein>
<gene>
    <name evidence="2" type="ORF">DYI23_20885</name>
</gene>
<accession>A0A944CGG1</accession>
<reference evidence="2" key="2">
    <citation type="journal article" date="2021" name="Microorganisms">
        <title>Bacterial Dimethylsulfoniopropionate Biosynthesis in the East China Sea.</title>
        <authorList>
            <person name="Liu J."/>
            <person name="Zhang Y."/>
            <person name="Liu J."/>
            <person name="Zhong H."/>
            <person name="Williams B.T."/>
            <person name="Zheng Y."/>
            <person name="Curson A.R.J."/>
            <person name="Sun C."/>
            <person name="Sun H."/>
            <person name="Song D."/>
            <person name="Wagner Mackenzie B."/>
            <person name="Bermejo Martinez A."/>
            <person name="Todd J.D."/>
            <person name="Zhang X.H."/>
        </authorList>
    </citation>
    <scope>NUCLEOTIDE SEQUENCE</scope>
    <source>
        <strain evidence="2">AESS21</strain>
    </source>
</reference>
<evidence type="ECO:0000313" key="3">
    <source>
        <dbReference type="Proteomes" id="UP000705379"/>
    </source>
</evidence>
<feature type="transmembrane region" description="Helical" evidence="1">
    <location>
        <begin position="15"/>
        <end position="34"/>
    </location>
</feature>
<keyword evidence="1" id="KW-0812">Transmembrane</keyword>
<dbReference type="Proteomes" id="UP000705379">
    <property type="component" value="Unassembled WGS sequence"/>
</dbReference>
<sequence>MIPIELPRASGIRPLHFTILTASLVVLTLAYMAYVGARWSGYWRGEIIWTADRTEVAVSVNDQDLLVPASLMRSQMAKIALSNGRERLANLKLAAIWPTMTAARSAQHLTSADLKRGSNLVLIDITANQGAETMRDRLETVYRRLARGPETDGPAGLKVLTLSSPVALELDQVVFEPNRANGFIARCKAAQGTNAVCHRAASADGDLAVSYRFERGLLSSWGRLDRRVNDLVEAFRQ</sequence>
<dbReference type="RefSeq" id="WP_213218029.1">
    <property type="nucleotide sequence ID" value="NZ_QTKU01000007.1"/>
</dbReference>
<keyword evidence="1" id="KW-0472">Membrane</keyword>
<keyword evidence="1" id="KW-1133">Transmembrane helix</keyword>
<dbReference type="AlphaFoldDB" id="A0A944CGG1"/>
<reference evidence="2" key="1">
    <citation type="submission" date="2018-08" db="EMBL/GenBank/DDBJ databases">
        <authorList>
            <person name="Jin W."/>
            <person name="Wang H."/>
            <person name="Yang Y."/>
            <person name="Li M."/>
            <person name="Liu J."/>
        </authorList>
    </citation>
    <scope>NUCLEOTIDE SEQUENCE</scope>
    <source>
        <strain evidence="2">AESS21</strain>
    </source>
</reference>
<dbReference type="EMBL" id="QTKU01000007">
    <property type="protein sequence ID" value="MBS8262695.1"/>
    <property type="molecule type" value="Genomic_DNA"/>
</dbReference>
<evidence type="ECO:0000256" key="1">
    <source>
        <dbReference type="SAM" id="Phobius"/>
    </source>
</evidence>
<proteinExistence type="predicted"/>
<evidence type="ECO:0000313" key="2">
    <source>
        <dbReference type="EMBL" id="MBS8262695.1"/>
    </source>
</evidence>
<comment type="caution">
    <text evidence="2">The sequence shown here is derived from an EMBL/GenBank/DDBJ whole genome shotgun (WGS) entry which is preliminary data.</text>
</comment>
<name>A0A944CGG1_9HYPH</name>